<evidence type="ECO:0000313" key="3">
    <source>
        <dbReference type="EMBL" id="CAG8952722.1"/>
    </source>
</evidence>
<proteinExistence type="inferred from homology"/>
<evidence type="ECO:0008006" key="5">
    <source>
        <dbReference type="Google" id="ProtNLM"/>
    </source>
</evidence>
<organism evidence="3 4">
    <name type="scientific">Hymenoscyphus fraxineus</name>
    <dbReference type="NCBI Taxonomy" id="746836"/>
    <lineage>
        <taxon>Eukaryota</taxon>
        <taxon>Fungi</taxon>
        <taxon>Dikarya</taxon>
        <taxon>Ascomycota</taxon>
        <taxon>Pezizomycotina</taxon>
        <taxon>Leotiomycetes</taxon>
        <taxon>Helotiales</taxon>
        <taxon>Helotiaceae</taxon>
        <taxon>Hymenoscyphus</taxon>
    </lineage>
</organism>
<dbReference type="Proteomes" id="UP000696280">
    <property type="component" value="Unassembled WGS sequence"/>
</dbReference>
<accession>A0A9N9KWD9</accession>
<reference evidence="3" key="1">
    <citation type="submission" date="2021-07" db="EMBL/GenBank/DDBJ databases">
        <authorList>
            <person name="Durling M."/>
        </authorList>
    </citation>
    <scope>NUCLEOTIDE SEQUENCE</scope>
</reference>
<sequence length="331" mass="36789">MASPFPTSSSAPGEGNLVVDVMPQKISGLSTMTFQYPLKLISPSPTSYQKSVLVFLLTYGGGLVGGDQVNLKIMVKKTSKLSIVTQGHTKIFKSPSPDIVTRQKLQVMIESGAALCLLPDPVQPFQFSAYEQSQIFDVADAGSLCLLDWVSAGRTARGEDWDFWKWSGRNEVWAASEVGRKRRLLLRDNVFLNAQEMNDEDRDHSVRRKMQGLGIFGTLVLRGPLMEKLALFFLEEFAALPRIGSRDFRSQDMKDKDSSLVLSPQEAWRKQRLRQEALDGVLWSAAKVRGCTVIKFGTCTVEGGRVWIGGMIKQEGSISEKFGEDAIMCIR</sequence>
<comment type="similarity">
    <text evidence="1">Belongs to the UreD family.</text>
</comment>
<name>A0A9N9KWD9_9HELO</name>
<dbReference type="OrthoDB" id="5550464at2759"/>
<dbReference type="AlphaFoldDB" id="A0A9N9KWD9"/>
<dbReference type="EMBL" id="CAJVRL010000047">
    <property type="protein sequence ID" value="CAG8952722.1"/>
    <property type="molecule type" value="Genomic_DNA"/>
</dbReference>
<evidence type="ECO:0000313" key="4">
    <source>
        <dbReference type="Proteomes" id="UP000696280"/>
    </source>
</evidence>
<keyword evidence="4" id="KW-1185">Reference proteome</keyword>
<dbReference type="Pfam" id="PF01774">
    <property type="entry name" value="UreD"/>
    <property type="match status" value="1"/>
</dbReference>
<keyword evidence="2" id="KW-0143">Chaperone</keyword>
<dbReference type="InterPro" id="IPR002669">
    <property type="entry name" value="UreD"/>
</dbReference>
<dbReference type="PANTHER" id="PTHR33643:SF1">
    <property type="entry name" value="UREASE ACCESSORY PROTEIN D"/>
    <property type="match status" value="1"/>
</dbReference>
<dbReference type="PANTHER" id="PTHR33643">
    <property type="entry name" value="UREASE ACCESSORY PROTEIN D"/>
    <property type="match status" value="1"/>
</dbReference>
<evidence type="ECO:0000256" key="1">
    <source>
        <dbReference type="ARBA" id="ARBA00007177"/>
    </source>
</evidence>
<comment type="caution">
    <text evidence="3">The sequence shown here is derived from an EMBL/GenBank/DDBJ whole genome shotgun (WGS) entry which is preliminary data.</text>
</comment>
<protein>
    <recommendedName>
        <fullName evidence="5">Urease accessory protein UreD</fullName>
    </recommendedName>
</protein>
<dbReference type="GO" id="GO:0016151">
    <property type="term" value="F:nickel cation binding"/>
    <property type="evidence" value="ECO:0007669"/>
    <property type="project" value="InterPro"/>
</dbReference>
<dbReference type="HAMAP" id="MF_01384">
    <property type="entry name" value="UreD"/>
    <property type="match status" value="1"/>
</dbReference>
<evidence type="ECO:0000256" key="2">
    <source>
        <dbReference type="ARBA" id="ARBA00023186"/>
    </source>
</evidence>
<gene>
    <name evidence="3" type="ORF">HYFRA_00008966</name>
</gene>